<evidence type="ECO:0000259" key="1">
    <source>
        <dbReference type="Pfam" id="PF10651"/>
    </source>
</evidence>
<dbReference type="EMBL" id="FJMZ01000019">
    <property type="protein sequence ID" value="SBO15763.1"/>
    <property type="molecule type" value="Genomic_DNA"/>
</dbReference>
<evidence type="ECO:0000313" key="4">
    <source>
        <dbReference type="Proteomes" id="UP000195947"/>
    </source>
</evidence>
<dbReference type="AlphaFoldDB" id="A0AB38BKV3"/>
<protein>
    <recommendedName>
        <fullName evidence="1">BppU N-terminal domain-containing protein</fullName>
    </recommendedName>
</protein>
<name>A0AB38BKV3_9LACT</name>
<sequence length="656" mass="70095">MVLEQFIIDTDIIWDQVGKTFFENPEAKPGRVMRVQVVNSGILEDLTGYTLNLGWTSVRDPSKFGLDAFDDVDITKGIFEIEYTSGMLTNVGPLNASLQLVPPGEGRPIESNNFKLTVKNSAINPEAIQGETSFKALENALVEVNGWNARIDVVEQEFKDRADALDEAYPVRLNAAEQSVSQMETQIDGFNRGLGETMPTMASLLEAYPTGDTRDHIVAGNVAEVDTLTVTGIPTVASNVTITLNGVAKTVAVDPTVQTTTALVAAAIRAAVYPGWATGGTGAIVIFTASSAGVRSVPTFGAGTTGVTAAFAVTAKGEDANYHRYFWNSTAWADGGAYQAIEMPEKSLNDIGDSLTALAKLLGVSIVRIADKKNFVGSGAYINATDGLIKTASSQPVDAYTGFIPVTAGNYYYYRGRVQGGGRLSMAFYSSNTEGSYISGIAGATEYYYDKLAKAPTGATYARFGYMIDPAYPFSVVDLGSKLISDLIAVDGTNAAAIAANATETGIVKKSVADELVYSSNAYAILGQFLKADGVFETHTSGFTTDYIPVKSDTIYLLKSRTSDARSFVLYDASYNFIAGYPGSSYGYTWQSQGEGAFLFHSGAAKFIRVSSDSATALVTLVRSVFATEAYTKSKAAIDANLLKLNQSFGYEIYIY</sequence>
<keyword evidence="4" id="KW-1185">Reference proteome</keyword>
<gene>
    <name evidence="3" type="ORF">SAMN04488507_10548</name>
    <name evidence="2" type="ORF">TFLO_1784</name>
</gene>
<feature type="domain" description="BppU N-terminal" evidence="1">
    <location>
        <begin position="31"/>
        <end position="144"/>
    </location>
</feature>
<reference evidence="3 5" key="2">
    <citation type="submission" date="2016-10" db="EMBL/GenBank/DDBJ databases">
        <authorList>
            <person name="Varghese N."/>
            <person name="Submissions S."/>
        </authorList>
    </citation>
    <scope>NUCLEOTIDE SEQUENCE [LARGE SCALE GENOMIC DNA]</scope>
    <source>
        <strain evidence="3 5">DSM 2094</strain>
    </source>
</reference>
<evidence type="ECO:0000313" key="3">
    <source>
        <dbReference type="EMBL" id="SFI12107.1"/>
    </source>
</evidence>
<dbReference type="RefSeq" id="WP_086989215.1">
    <property type="nucleotide sequence ID" value="NZ_FJMZ01000019.1"/>
</dbReference>
<dbReference type="InterPro" id="IPR018913">
    <property type="entry name" value="BppU_N"/>
</dbReference>
<proteinExistence type="predicted"/>
<dbReference type="Pfam" id="PF10651">
    <property type="entry name" value="BppU_N"/>
    <property type="match status" value="1"/>
</dbReference>
<comment type="caution">
    <text evidence="3">The sequence shown here is derived from an EMBL/GenBank/DDBJ whole genome shotgun (WGS) entry which is preliminary data.</text>
</comment>
<evidence type="ECO:0000313" key="2">
    <source>
        <dbReference type="EMBL" id="SBO15763.1"/>
    </source>
</evidence>
<accession>A0AB38BKV3</accession>
<evidence type="ECO:0000313" key="5">
    <source>
        <dbReference type="Proteomes" id="UP000199686"/>
    </source>
</evidence>
<dbReference type="EMBL" id="FOQC01000054">
    <property type="protein sequence ID" value="SFI12107.1"/>
    <property type="molecule type" value="Genomic_DNA"/>
</dbReference>
<reference evidence="2 4" key="1">
    <citation type="submission" date="2016-02" db="EMBL/GenBank/DDBJ databases">
        <authorList>
            <person name="Strepis N."/>
        </authorList>
    </citation>
    <scope>NUCLEOTIDE SEQUENCE [LARGE SCALE GENOMIC DNA]</scope>
    <source>
        <strain evidence="2">Trichococcus flocculiformis</strain>
    </source>
</reference>
<organism evidence="3 5">
    <name type="scientific">Trichococcus flocculiformis</name>
    <dbReference type="NCBI Taxonomy" id="82803"/>
    <lineage>
        <taxon>Bacteria</taxon>
        <taxon>Bacillati</taxon>
        <taxon>Bacillota</taxon>
        <taxon>Bacilli</taxon>
        <taxon>Lactobacillales</taxon>
        <taxon>Carnobacteriaceae</taxon>
        <taxon>Trichococcus</taxon>
    </lineage>
</organism>
<dbReference type="Proteomes" id="UP000195947">
    <property type="component" value="Unassembled WGS sequence"/>
</dbReference>
<dbReference type="Proteomes" id="UP000199686">
    <property type="component" value="Unassembled WGS sequence"/>
</dbReference>